<dbReference type="KEGG" id="ppyr:116178487"/>
<reference evidence="4" key="1">
    <citation type="journal article" date="2016" name="Sci. Rep.">
        <title>Molecular characterization of firefly nuptial gifts: a multi-omics approach sheds light on postcopulatory sexual selection.</title>
        <authorList>
            <person name="Al-Wathiqui N."/>
            <person name="Fallon T.R."/>
            <person name="South A."/>
            <person name="Weng J.K."/>
            <person name="Lewis S.M."/>
        </authorList>
    </citation>
    <scope>NUCLEOTIDE SEQUENCE</scope>
</reference>
<dbReference type="OrthoDB" id="1933717at2759"/>
<dbReference type="PROSITE" id="PS00061">
    <property type="entry name" value="ADH_SHORT"/>
    <property type="match status" value="1"/>
</dbReference>
<organism evidence="4">
    <name type="scientific">Photinus pyralis</name>
    <name type="common">Common eastern firefly</name>
    <name type="synonym">Lampyris pyralis</name>
    <dbReference type="NCBI Taxonomy" id="7054"/>
    <lineage>
        <taxon>Eukaryota</taxon>
        <taxon>Metazoa</taxon>
        <taxon>Ecdysozoa</taxon>
        <taxon>Arthropoda</taxon>
        <taxon>Hexapoda</taxon>
        <taxon>Insecta</taxon>
        <taxon>Pterygota</taxon>
        <taxon>Neoptera</taxon>
        <taxon>Endopterygota</taxon>
        <taxon>Coleoptera</taxon>
        <taxon>Polyphaga</taxon>
        <taxon>Elateriformia</taxon>
        <taxon>Elateroidea</taxon>
        <taxon>Lampyridae</taxon>
        <taxon>Lampyrinae</taxon>
        <taxon>Photinus</taxon>
    </lineage>
</organism>
<evidence type="ECO:0008006" key="5">
    <source>
        <dbReference type="Google" id="ProtNLM"/>
    </source>
</evidence>
<dbReference type="Gene3D" id="3.40.50.720">
    <property type="entry name" value="NAD(P)-binding Rossmann-like Domain"/>
    <property type="match status" value="1"/>
</dbReference>
<dbReference type="SUPFAM" id="SSF51735">
    <property type="entry name" value="NAD(P)-binding Rossmann-fold domains"/>
    <property type="match status" value="1"/>
</dbReference>
<keyword evidence="2" id="KW-0560">Oxidoreductase</keyword>
<dbReference type="GO" id="GO:0016616">
    <property type="term" value="F:oxidoreductase activity, acting on the CH-OH group of donors, NAD or NADP as acceptor"/>
    <property type="evidence" value="ECO:0007669"/>
    <property type="project" value="UniProtKB-ARBA"/>
</dbReference>
<dbReference type="InterPro" id="IPR020904">
    <property type="entry name" value="Sc_DH/Rdtase_CS"/>
</dbReference>
<dbReference type="GeneID" id="116178487"/>
<dbReference type="PANTHER" id="PTHR43115:SF4">
    <property type="entry name" value="DEHYDROGENASE_REDUCTASE SDR FAMILY MEMBER 11"/>
    <property type="match status" value="1"/>
</dbReference>
<evidence type="ECO:0000256" key="3">
    <source>
        <dbReference type="RuleBase" id="RU000363"/>
    </source>
</evidence>
<name>A0A1Y1N9P5_PHOPY</name>
<evidence type="ECO:0000256" key="1">
    <source>
        <dbReference type="ARBA" id="ARBA00006484"/>
    </source>
</evidence>
<dbReference type="PRINTS" id="PR00080">
    <property type="entry name" value="SDRFAMILY"/>
</dbReference>
<dbReference type="EMBL" id="GEZM01009462">
    <property type="protein sequence ID" value="JAV94573.1"/>
    <property type="molecule type" value="Transcribed_RNA"/>
</dbReference>
<dbReference type="InterPro" id="IPR002347">
    <property type="entry name" value="SDR_fam"/>
</dbReference>
<comment type="similarity">
    <text evidence="1 3">Belongs to the short-chain dehydrogenases/reductases (SDR) family.</text>
</comment>
<dbReference type="FunFam" id="3.40.50.720:FF:000047">
    <property type="entry name" value="NADP-dependent L-serine/L-allo-threonine dehydrogenase"/>
    <property type="match status" value="1"/>
</dbReference>
<dbReference type="Pfam" id="PF00106">
    <property type="entry name" value="adh_short"/>
    <property type="match status" value="1"/>
</dbReference>
<protein>
    <recommendedName>
        <fullName evidence="5">Dehydrogenase</fullName>
    </recommendedName>
</protein>
<dbReference type="InterPro" id="IPR036291">
    <property type="entry name" value="NAD(P)-bd_dom_sf"/>
</dbReference>
<proteinExistence type="inferred from homology"/>
<dbReference type="AlphaFoldDB" id="A0A1Y1N9P5"/>
<evidence type="ECO:0000256" key="2">
    <source>
        <dbReference type="ARBA" id="ARBA00023002"/>
    </source>
</evidence>
<accession>A0A1Y1N9P5</accession>
<dbReference type="RefSeq" id="XP_031353853.1">
    <property type="nucleotide sequence ID" value="XM_031497993.1"/>
</dbReference>
<dbReference type="PANTHER" id="PTHR43115">
    <property type="entry name" value="DEHYDROGENASE/REDUCTASE SDR FAMILY MEMBER 11"/>
    <property type="match status" value="1"/>
</dbReference>
<evidence type="ECO:0000313" key="4">
    <source>
        <dbReference type="EMBL" id="JAV94573.1"/>
    </source>
</evidence>
<sequence>MERWKGKVAVVTGVSSGIGESLAIQLVEAGLKVVGLARRKDRGEELGKRLKGKEGEFHFIQADISKEEDVLSAYAWIEKNLGAVHILVNNAGVALQTSLVDGDFSVWKQNLDTNVLGLCAMTREAIKSMKKNNVDGHIVHVNSLSGHRVLFHSNLNVYAASKYAVTALTETLRQELISLGSKIKISSVSPGMVYTEMVSDRPIDGLVAPDASGHSLLEPKDVADTIVFVLATPPHIQIHDIQMRARGQIP</sequence>
<dbReference type="PRINTS" id="PR00081">
    <property type="entry name" value="GDHRDH"/>
</dbReference>